<sequence>MEKRNTSSITPDEADIVTTTIKTLTRQEIDRQIDWSLFAIFADPPGKETDEYSAKFAADLAPQKVKKTWNPSHERKRYGFQARKLWSPKHPIAKVLDELEEASRKLKAEDGTLFETKIKTIRQFIEWEEERVEHQEFEAMVDTLDEMEHMAVKCLKRLKKE</sequence>
<dbReference type="RefSeq" id="XP_073559396.1">
    <property type="nucleotide sequence ID" value="XM_073701600.1"/>
</dbReference>
<comment type="caution">
    <text evidence="1">The sequence shown here is derived from an EMBL/GenBank/DDBJ whole genome shotgun (WGS) entry which is preliminary data.</text>
</comment>
<gene>
    <name evidence="1" type="ORF">CCMA1212_004291</name>
</gene>
<reference evidence="1 2" key="1">
    <citation type="submission" date="2018-01" db="EMBL/GenBank/DDBJ databases">
        <title>Genome characterization of the sugarcane-associated fungus Trichoderma ghanense CCMA-1212 and their application in lignocelulose bioconversion.</title>
        <authorList>
            <person name="Steindorff A.S."/>
            <person name="Mendes T.D."/>
            <person name="Vilela E.S.D."/>
            <person name="Rodrigues D.S."/>
            <person name="Formighieri E.F."/>
            <person name="Melo I.S."/>
            <person name="Favaro L.C.L."/>
        </authorList>
    </citation>
    <scope>NUCLEOTIDE SEQUENCE [LARGE SCALE GENOMIC DNA]</scope>
    <source>
        <strain evidence="1 2">CCMA-1212</strain>
    </source>
</reference>
<name>A0ABY2H6W1_9HYPO</name>
<dbReference type="GeneID" id="300576050"/>
<keyword evidence="2" id="KW-1185">Reference proteome</keyword>
<evidence type="ECO:0000313" key="2">
    <source>
        <dbReference type="Proteomes" id="UP001642720"/>
    </source>
</evidence>
<dbReference type="Proteomes" id="UP001642720">
    <property type="component" value="Unassembled WGS sequence"/>
</dbReference>
<proteinExistence type="predicted"/>
<organism evidence="1 2">
    <name type="scientific">Trichoderma ghanense</name>
    <dbReference type="NCBI Taxonomy" id="65468"/>
    <lineage>
        <taxon>Eukaryota</taxon>
        <taxon>Fungi</taxon>
        <taxon>Dikarya</taxon>
        <taxon>Ascomycota</taxon>
        <taxon>Pezizomycotina</taxon>
        <taxon>Sordariomycetes</taxon>
        <taxon>Hypocreomycetidae</taxon>
        <taxon>Hypocreales</taxon>
        <taxon>Hypocreaceae</taxon>
        <taxon>Trichoderma</taxon>
    </lineage>
</organism>
<evidence type="ECO:0000313" key="1">
    <source>
        <dbReference type="EMBL" id="TFB03195.1"/>
    </source>
</evidence>
<protein>
    <submittedName>
        <fullName evidence="1">Uncharacterized protein</fullName>
    </submittedName>
</protein>
<accession>A0ABY2H6W1</accession>
<dbReference type="EMBL" id="PPTA01000005">
    <property type="protein sequence ID" value="TFB03195.1"/>
    <property type="molecule type" value="Genomic_DNA"/>
</dbReference>